<evidence type="ECO:0000256" key="6">
    <source>
        <dbReference type="ARBA" id="ARBA00023136"/>
    </source>
</evidence>
<keyword evidence="4 8" id="KW-0812">Transmembrane</keyword>
<feature type="transmembrane region" description="Helical" evidence="8">
    <location>
        <begin position="547"/>
        <end position="569"/>
    </location>
</feature>
<feature type="transmembrane region" description="Helical" evidence="8">
    <location>
        <begin position="622"/>
        <end position="651"/>
    </location>
</feature>
<dbReference type="InterPro" id="IPR049278">
    <property type="entry name" value="MS_channel_C"/>
</dbReference>
<dbReference type="InterPro" id="IPR011066">
    <property type="entry name" value="MscS_channel_C_sf"/>
</dbReference>
<feature type="transmembrane region" description="Helical" evidence="8">
    <location>
        <begin position="220"/>
        <end position="238"/>
    </location>
</feature>
<dbReference type="Pfam" id="PF00924">
    <property type="entry name" value="MS_channel_2nd"/>
    <property type="match status" value="1"/>
</dbReference>
<dbReference type="SUPFAM" id="SSF50182">
    <property type="entry name" value="Sm-like ribonucleoproteins"/>
    <property type="match status" value="1"/>
</dbReference>
<protein>
    <submittedName>
        <fullName evidence="12">Mechanosensitive ion channel protein</fullName>
    </submittedName>
</protein>
<dbReference type="PANTHER" id="PTHR30347:SF1">
    <property type="entry name" value="MECHANOSENSITIVE CHANNEL MSCK"/>
    <property type="match status" value="1"/>
</dbReference>
<dbReference type="GO" id="GO:0005886">
    <property type="term" value="C:plasma membrane"/>
    <property type="evidence" value="ECO:0007669"/>
    <property type="project" value="UniProtKB-SubCell"/>
</dbReference>
<feature type="transmembrane region" description="Helical" evidence="8">
    <location>
        <begin position="422"/>
        <end position="440"/>
    </location>
</feature>
<proteinExistence type="inferred from homology"/>
<dbReference type="InterPro" id="IPR010920">
    <property type="entry name" value="LSM_dom_sf"/>
</dbReference>
<keyword evidence="13" id="KW-1185">Reference proteome</keyword>
<organism evidence="12 13">
    <name type="scientific">Skermanella stibiiresistens SB22</name>
    <dbReference type="NCBI Taxonomy" id="1385369"/>
    <lineage>
        <taxon>Bacteria</taxon>
        <taxon>Pseudomonadati</taxon>
        <taxon>Pseudomonadota</taxon>
        <taxon>Alphaproteobacteria</taxon>
        <taxon>Rhodospirillales</taxon>
        <taxon>Azospirillaceae</taxon>
        <taxon>Skermanella</taxon>
    </lineage>
</organism>
<evidence type="ECO:0000256" key="8">
    <source>
        <dbReference type="SAM" id="Phobius"/>
    </source>
</evidence>
<evidence type="ECO:0000259" key="10">
    <source>
        <dbReference type="Pfam" id="PF00924"/>
    </source>
</evidence>
<dbReference type="PANTHER" id="PTHR30347">
    <property type="entry name" value="POTASSIUM CHANNEL RELATED"/>
    <property type="match status" value="1"/>
</dbReference>
<evidence type="ECO:0000256" key="9">
    <source>
        <dbReference type="SAM" id="SignalP"/>
    </source>
</evidence>
<keyword evidence="6 8" id="KW-0472">Membrane</keyword>
<evidence type="ECO:0000256" key="4">
    <source>
        <dbReference type="ARBA" id="ARBA00022692"/>
    </source>
</evidence>
<dbReference type="GO" id="GO:0008381">
    <property type="term" value="F:mechanosensitive monoatomic ion channel activity"/>
    <property type="evidence" value="ECO:0007669"/>
    <property type="project" value="UniProtKB-ARBA"/>
</dbReference>
<dbReference type="EMBL" id="AVFL01000009">
    <property type="protein sequence ID" value="EWY40042.1"/>
    <property type="molecule type" value="Genomic_DNA"/>
</dbReference>
<dbReference type="SUPFAM" id="SSF82689">
    <property type="entry name" value="Mechanosensitive channel protein MscS (YggB), C-terminal domain"/>
    <property type="match status" value="1"/>
</dbReference>
<gene>
    <name evidence="12" type="ORF">N825_03390</name>
</gene>
<evidence type="ECO:0000259" key="11">
    <source>
        <dbReference type="Pfam" id="PF21082"/>
    </source>
</evidence>
<keyword evidence="3" id="KW-1003">Cell membrane</keyword>
<feature type="transmembrane region" description="Helical" evidence="8">
    <location>
        <begin position="340"/>
        <end position="360"/>
    </location>
</feature>
<sequence>MRKPPSVWFHRPRQPSRTVFILALLLLTALSVISPAGAQTAPAAPIEFKAALAGWQAALEKAANRVARGALDEAEYQTLRMELSGLLEQAHQATAAAVTEMAVNQQLAEALGAPPAEGALAEAAAVAAERQRLARIIAELDGRGRQAELIATRADILMRTATDKRMRQFTDTLFKRGPLPLNRSTWTALPPQAAFLRDRVSQAFSATADDPAWADQGFELAAAFLVALGLAWPVRRWLLGRFGRRRDITHPTRRQRVVALAVEVVGRCLLTVLPTVALALALRQIMAGDPKTLPLQALIAAAAGGAAFFLFFSGLAAAILAPDRPAWRLSALDPVPARSLVNRITLFAVGVGVAGGAVVLQRTMLSPPELQAVTGFGTMLLATATLMFLLPGKLWVPRSAGPAPEAGRDAGPEPSGGSWVQLRHIGGVIALATLGASIAGFHNLSIYVGMLALATIAVAGLLLPLRGVAHEGVAMVMERERGPLAELRRLLVRSEKGVQAADWCARVMIDVGLIALAAVILLPLSGIDWTELQGFVDTFMRGVTVGGVRLAPADIIAAILLFSAAVMVTRHVQRVLDVRVLQRLQIDRGVQNSIKTGVGYFGFMVALLVAIGALGLDLSNLALIAGALSVGIGFGLQNVVSNFAAGLILLVERPIKVGDWVVVGDMEGVVKRISVRATELQTFQRASVIIPNSELVSKAVVNWTFKDKFGRIDIKIGVEYGSDLKLVRETLLACATAHPRVATMPAPMVVFKDFGASSLDFELRCFIPDVDFFLPTASDLRFAIAESFDRAGIAIPFNQQVMHIPQLDGLRDFLDRRSPPRQPPAASQLETITPNSWTGNVGSR</sequence>
<dbReference type="InterPro" id="IPR023408">
    <property type="entry name" value="MscS_beta-dom_sf"/>
</dbReference>
<feature type="transmembrane region" description="Helical" evidence="8">
    <location>
        <begin position="258"/>
        <end position="282"/>
    </location>
</feature>
<name>W9H5R2_9PROT</name>
<feature type="signal peptide" evidence="9">
    <location>
        <begin position="1"/>
        <end position="38"/>
    </location>
</feature>
<keyword evidence="9" id="KW-0732">Signal</keyword>
<dbReference type="AlphaFoldDB" id="W9H5R2"/>
<dbReference type="Gene3D" id="1.10.287.1260">
    <property type="match status" value="1"/>
</dbReference>
<feature type="compositionally biased region" description="Polar residues" evidence="7">
    <location>
        <begin position="829"/>
        <end position="844"/>
    </location>
</feature>
<evidence type="ECO:0000256" key="7">
    <source>
        <dbReference type="SAM" id="MobiDB-lite"/>
    </source>
</evidence>
<evidence type="ECO:0000256" key="5">
    <source>
        <dbReference type="ARBA" id="ARBA00022989"/>
    </source>
</evidence>
<dbReference type="STRING" id="1385369.N825_03390"/>
<comment type="caution">
    <text evidence="12">The sequence shown here is derived from an EMBL/GenBank/DDBJ whole genome shotgun (WGS) entry which is preliminary data.</text>
</comment>
<reference evidence="12 13" key="1">
    <citation type="submission" date="2013-08" db="EMBL/GenBank/DDBJ databases">
        <title>The genome sequence of Skermanella stibiiresistens.</title>
        <authorList>
            <person name="Zhu W."/>
            <person name="Wang G."/>
        </authorList>
    </citation>
    <scope>NUCLEOTIDE SEQUENCE [LARGE SCALE GENOMIC DNA]</scope>
    <source>
        <strain evidence="12 13">SB22</strain>
    </source>
</reference>
<feature type="transmembrane region" description="Helical" evidence="8">
    <location>
        <begin position="372"/>
        <end position="390"/>
    </location>
</feature>
<dbReference type="Gene3D" id="2.30.30.60">
    <property type="match status" value="1"/>
</dbReference>
<feature type="transmembrane region" description="Helical" evidence="8">
    <location>
        <begin position="446"/>
        <end position="465"/>
    </location>
</feature>
<feature type="domain" description="Mechanosensitive ion channel MscS" evidence="10">
    <location>
        <begin position="638"/>
        <end position="704"/>
    </location>
</feature>
<comment type="similarity">
    <text evidence="2">Belongs to the MscS (TC 1.A.23) family.</text>
</comment>
<dbReference type="Pfam" id="PF21082">
    <property type="entry name" value="MS_channel_3rd"/>
    <property type="match status" value="1"/>
</dbReference>
<evidence type="ECO:0000256" key="2">
    <source>
        <dbReference type="ARBA" id="ARBA00008017"/>
    </source>
</evidence>
<dbReference type="SUPFAM" id="SSF82861">
    <property type="entry name" value="Mechanosensitive channel protein MscS (YggB), transmembrane region"/>
    <property type="match status" value="1"/>
</dbReference>
<feature type="transmembrane region" description="Helical" evidence="8">
    <location>
        <begin position="598"/>
        <end position="616"/>
    </location>
</feature>
<keyword evidence="5 8" id="KW-1133">Transmembrane helix</keyword>
<evidence type="ECO:0000256" key="3">
    <source>
        <dbReference type="ARBA" id="ARBA00022475"/>
    </source>
</evidence>
<comment type="subcellular location">
    <subcellularLocation>
        <location evidence="1">Cell membrane</location>
        <topology evidence="1">Multi-pass membrane protein</topology>
    </subcellularLocation>
</comment>
<evidence type="ECO:0000313" key="13">
    <source>
        <dbReference type="Proteomes" id="UP000019486"/>
    </source>
</evidence>
<dbReference type="InterPro" id="IPR052702">
    <property type="entry name" value="MscS-like_channel"/>
</dbReference>
<evidence type="ECO:0000313" key="12">
    <source>
        <dbReference type="EMBL" id="EWY40042.1"/>
    </source>
</evidence>
<evidence type="ECO:0000256" key="1">
    <source>
        <dbReference type="ARBA" id="ARBA00004651"/>
    </source>
</evidence>
<dbReference type="Proteomes" id="UP000019486">
    <property type="component" value="Unassembled WGS sequence"/>
</dbReference>
<dbReference type="InterPro" id="IPR011014">
    <property type="entry name" value="MscS_channel_TM-2"/>
</dbReference>
<dbReference type="PATRIC" id="fig|1385369.3.peg.2922"/>
<feature type="chain" id="PRO_5004920841" evidence="9">
    <location>
        <begin position="39"/>
        <end position="844"/>
    </location>
</feature>
<dbReference type="Gene3D" id="3.30.70.100">
    <property type="match status" value="1"/>
</dbReference>
<feature type="region of interest" description="Disordered" evidence="7">
    <location>
        <begin position="814"/>
        <end position="844"/>
    </location>
</feature>
<accession>W9H5R2</accession>
<dbReference type="InterPro" id="IPR006685">
    <property type="entry name" value="MscS_channel_2nd"/>
</dbReference>
<feature type="transmembrane region" description="Helical" evidence="8">
    <location>
        <begin position="503"/>
        <end position="527"/>
    </location>
</feature>
<feature type="domain" description="Mechanosensitive ion channel MscS C-terminal" evidence="11">
    <location>
        <begin position="712"/>
        <end position="795"/>
    </location>
</feature>
<feature type="transmembrane region" description="Helical" evidence="8">
    <location>
        <begin position="294"/>
        <end position="320"/>
    </location>
</feature>